<comment type="caution">
    <text evidence="6">The sequence shown here is derived from an EMBL/GenBank/DDBJ whole genome shotgun (WGS) entry which is preliminary data.</text>
</comment>
<evidence type="ECO:0000256" key="3">
    <source>
        <dbReference type="ARBA" id="ARBA00022989"/>
    </source>
</evidence>
<accession>A0A2S8G4K8</accession>
<dbReference type="GO" id="GO:0015108">
    <property type="term" value="F:chloride transmembrane transporter activity"/>
    <property type="evidence" value="ECO:0007669"/>
    <property type="project" value="InterPro"/>
</dbReference>
<keyword evidence="2 5" id="KW-0812">Transmembrane</keyword>
<dbReference type="AlphaFoldDB" id="A0A2S8G4K8"/>
<dbReference type="InterPro" id="IPR014743">
    <property type="entry name" value="Cl-channel_core"/>
</dbReference>
<protein>
    <recommendedName>
        <fullName evidence="8">Chloride channel protein</fullName>
    </recommendedName>
</protein>
<dbReference type="Gene3D" id="1.10.3080.10">
    <property type="entry name" value="Clc chloride channel"/>
    <property type="match status" value="1"/>
</dbReference>
<sequence>MALSSIGGLFAATVRAPLTGIVLVAELTSRFGFLGPLIITCIVASFTAQVLGSKPIYESLLERTLYMPS</sequence>
<reference evidence="6 7" key="1">
    <citation type="submission" date="2018-02" db="EMBL/GenBank/DDBJ databases">
        <title>Comparative genomes isolates from brazilian mangrove.</title>
        <authorList>
            <person name="Araujo J.E."/>
            <person name="Taketani R.G."/>
            <person name="Silva M.C.P."/>
            <person name="Loureco M.V."/>
            <person name="Andreote F.D."/>
        </authorList>
    </citation>
    <scope>NUCLEOTIDE SEQUENCE [LARGE SCALE GENOMIC DNA]</scope>
    <source>
        <strain evidence="6 7">HEX-2 MGV</strain>
    </source>
</reference>
<dbReference type="EMBL" id="PUIA01000016">
    <property type="protein sequence ID" value="PQO39392.1"/>
    <property type="molecule type" value="Genomic_DNA"/>
</dbReference>
<dbReference type="InterPro" id="IPR001807">
    <property type="entry name" value="ClC"/>
</dbReference>
<evidence type="ECO:0000313" key="6">
    <source>
        <dbReference type="EMBL" id="PQO39392.1"/>
    </source>
</evidence>
<evidence type="ECO:0000256" key="4">
    <source>
        <dbReference type="ARBA" id="ARBA00023136"/>
    </source>
</evidence>
<dbReference type="Pfam" id="PF00654">
    <property type="entry name" value="Voltage_CLC"/>
    <property type="match status" value="1"/>
</dbReference>
<evidence type="ECO:0008006" key="8">
    <source>
        <dbReference type="Google" id="ProtNLM"/>
    </source>
</evidence>
<dbReference type="GO" id="GO:0016020">
    <property type="term" value="C:membrane"/>
    <property type="evidence" value="ECO:0007669"/>
    <property type="project" value="UniProtKB-SubCell"/>
</dbReference>
<feature type="transmembrane region" description="Helical" evidence="5">
    <location>
        <begin position="31"/>
        <end position="51"/>
    </location>
</feature>
<evidence type="ECO:0000313" key="7">
    <source>
        <dbReference type="Proteomes" id="UP000240009"/>
    </source>
</evidence>
<gene>
    <name evidence="6" type="ORF">C5Y96_05940</name>
</gene>
<keyword evidence="4 5" id="KW-0472">Membrane</keyword>
<proteinExistence type="predicted"/>
<dbReference type="OrthoDB" id="9812438at2"/>
<comment type="subcellular location">
    <subcellularLocation>
        <location evidence="1">Membrane</location>
        <topology evidence="1">Multi-pass membrane protein</topology>
    </subcellularLocation>
</comment>
<evidence type="ECO:0000256" key="2">
    <source>
        <dbReference type="ARBA" id="ARBA00022692"/>
    </source>
</evidence>
<dbReference type="SUPFAM" id="SSF81340">
    <property type="entry name" value="Clc chloride channel"/>
    <property type="match status" value="1"/>
</dbReference>
<organism evidence="6 7">
    <name type="scientific">Blastopirellula marina</name>
    <dbReference type="NCBI Taxonomy" id="124"/>
    <lineage>
        <taxon>Bacteria</taxon>
        <taxon>Pseudomonadati</taxon>
        <taxon>Planctomycetota</taxon>
        <taxon>Planctomycetia</taxon>
        <taxon>Pirellulales</taxon>
        <taxon>Pirellulaceae</taxon>
        <taxon>Blastopirellula</taxon>
    </lineage>
</organism>
<evidence type="ECO:0000256" key="5">
    <source>
        <dbReference type="SAM" id="Phobius"/>
    </source>
</evidence>
<name>A0A2S8G4K8_9BACT</name>
<keyword evidence="3 5" id="KW-1133">Transmembrane helix</keyword>
<evidence type="ECO:0000256" key="1">
    <source>
        <dbReference type="ARBA" id="ARBA00004141"/>
    </source>
</evidence>
<dbReference type="Proteomes" id="UP000240009">
    <property type="component" value="Unassembled WGS sequence"/>
</dbReference>